<dbReference type="SMART" id="SM00490">
    <property type="entry name" value="HELICc"/>
    <property type="match status" value="1"/>
</dbReference>
<dbReference type="PROSITE" id="PS51192">
    <property type="entry name" value="HELICASE_ATP_BIND_1"/>
    <property type="match status" value="1"/>
</dbReference>
<name>A0A6G6ACG1_9VIRU</name>
<protein>
    <submittedName>
        <fullName evidence="4">DEAD/SNF2 helicase</fullName>
    </submittedName>
</protein>
<evidence type="ECO:0000313" key="4">
    <source>
        <dbReference type="EMBL" id="QID06008.1"/>
    </source>
</evidence>
<dbReference type="GO" id="GO:0005524">
    <property type="term" value="F:ATP binding"/>
    <property type="evidence" value="ECO:0007669"/>
    <property type="project" value="InterPro"/>
</dbReference>
<dbReference type="Gene3D" id="3.40.50.300">
    <property type="entry name" value="P-loop containing nucleotide triphosphate hydrolases"/>
    <property type="match status" value="2"/>
</dbReference>
<dbReference type="PROSITE" id="PS51194">
    <property type="entry name" value="HELICASE_CTER"/>
    <property type="match status" value="1"/>
</dbReference>
<keyword evidence="1" id="KW-0378">Hydrolase</keyword>
<organism evidence="4">
    <name type="scientific">Borely moumouvirus</name>
    <dbReference type="NCBI Taxonomy" id="2712067"/>
    <lineage>
        <taxon>Viruses</taxon>
        <taxon>Varidnaviria</taxon>
        <taxon>Bamfordvirae</taxon>
        <taxon>Nucleocytoviricota</taxon>
        <taxon>Megaviricetes</taxon>
        <taxon>Imitervirales</taxon>
        <taxon>Mimiviridae</taxon>
        <taxon>Megamimivirinae</taxon>
        <taxon>Moumouvirus</taxon>
    </lineage>
</organism>
<evidence type="ECO:0000259" key="3">
    <source>
        <dbReference type="PROSITE" id="PS51194"/>
    </source>
</evidence>
<accession>A0A6G6ACG1</accession>
<proteinExistence type="predicted"/>
<dbReference type="GO" id="GO:0003677">
    <property type="term" value="F:DNA binding"/>
    <property type="evidence" value="ECO:0007669"/>
    <property type="project" value="InterPro"/>
</dbReference>
<keyword evidence="4" id="KW-0067">ATP-binding</keyword>
<dbReference type="EMBL" id="MN175499">
    <property type="protein sequence ID" value="QID06008.1"/>
    <property type="molecule type" value="Genomic_DNA"/>
</dbReference>
<dbReference type="SMART" id="SM00487">
    <property type="entry name" value="DEXDc"/>
    <property type="match status" value="1"/>
</dbReference>
<dbReference type="SUPFAM" id="SSF52540">
    <property type="entry name" value="P-loop containing nucleoside triphosphate hydrolases"/>
    <property type="match status" value="2"/>
</dbReference>
<feature type="domain" description="Helicase ATP-binding" evidence="2">
    <location>
        <begin position="16"/>
        <end position="199"/>
    </location>
</feature>
<reference evidence="4" key="1">
    <citation type="submission" date="2019-07" db="EMBL/GenBank/DDBJ databases">
        <title>The discovery of a new lineage B mimivirus raises questions about particles surface fibrils.</title>
        <authorList>
            <person name="Silva L.K.S."/>
            <person name="Rodrigues R.A.L."/>
            <person name="Andrade A.C.S.P."/>
            <person name="Hikida H."/>
            <person name="Andreani J."/>
            <person name="Levasseur A."/>
            <person name="La Scola B."/>
            <person name="Abrahao J.S."/>
        </authorList>
    </citation>
    <scope>NUCLEOTIDE SEQUENCE</scope>
    <source>
        <strain evidence="4">B60</strain>
    </source>
</reference>
<dbReference type="InterPro" id="IPR001650">
    <property type="entry name" value="Helicase_C-like"/>
</dbReference>
<evidence type="ECO:0000259" key="2">
    <source>
        <dbReference type="PROSITE" id="PS51192"/>
    </source>
</evidence>
<dbReference type="Pfam" id="PF00271">
    <property type="entry name" value="Helicase_C"/>
    <property type="match status" value="1"/>
</dbReference>
<dbReference type="InterPro" id="IPR014001">
    <property type="entry name" value="Helicase_ATP-bd"/>
</dbReference>
<sequence>MNKLLDYQIEHVKNLKKTIEVHNRALDASDTGTGKTYTSIALCVEMGLKPLIICPTSVIDNWKNVLKYFKADYYGISNYESIHNCKYFTPKSGDQKVKCKYIERVKIKKKEGDDFKTKEAEIFSKNKMALFSYNWKNVPDDFILIFDEAHRCKNKKTLNSILLYTASMIQNMKILMLSATIADKPEKFAIAGFVLKLYPSVKHAINWIGKVDSQYSHSMMGVHNILFNEYASRMKIKDLGDLFPKNDISAECYDMNNAVEIEEQYKIIEEEVEKLKNKEESSGCALSRILYARMRIEQLKIPTIVEQTKKYLKEGLSVAIFVNFSMALQTIADELGTKCVIWGEQTLEDRNKNIKDFNKNKSKVIICNIKSGGVGISLHDTVGNHPRVSLISPSDSAQDIIQVLGRIHRANGKTPAKQYIIFCKGTVEEKICDNMKEKIINISSLNDGNINTYEIDGLMDNQDKNNTEELSDLDKTMNRIVVLNSRKERLMFDLKTIDEELTSLNAILEILCV</sequence>
<evidence type="ECO:0000256" key="1">
    <source>
        <dbReference type="ARBA" id="ARBA00022801"/>
    </source>
</evidence>
<dbReference type="GO" id="GO:0016787">
    <property type="term" value="F:hydrolase activity"/>
    <property type="evidence" value="ECO:0007669"/>
    <property type="project" value="UniProtKB-KW"/>
</dbReference>
<keyword evidence="4" id="KW-0547">Nucleotide-binding</keyword>
<dbReference type="Pfam" id="PF04851">
    <property type="entry name" value="ResIII"/>
    <property type="match status" value="1"/>
</dbReference>
<keyword evidence="4" id="KW-0347">Helicase</keyword>
<dbReference type="InterPro" id="IPR027417">
    <property type="entry name" value="P-loop_NTPase"/>
</dbReference>
<dbReference type="InterPro" id="IPR006935">
    <property type="entry name" value="Helicase/UvrB_N"/>
</dbReference>
<dbReference type="PANTHER" id="PTHR10799">
    <property type="entry name" value="SNF2/RAD54 HELICASE FAMILY"/>
    <property type="match status" value="1"/>
</dbReference>
<dbReference type="GO" id="GO:0004386">
    <property type="term" value="F:helicase activity"/>
    <property type="evidence" value="ECO:0007669"/>
    <property type="project" value="UniProtKB-KW"/>
</dbReference>
<feature type="domain" description="Helicase C-terminal" evidence="3">
    <location>
        <begin position="304"/>
        <end position="458"/>
    </location>
</feature>